<reference evidence="1 2" key="1">
    <citation type="submission" date="2016-03" db="EMBL/GenBank/DDBJ databases">
        <title>Niastella vici sp. nov., isolated from farmland soil.</title>
        <authorList>
            <person name="Chen L."/>
            <person name="Wang D."/>
            <person name="Yang S."/>
            <person name="Wang G."/>
        </authorList>
    </citation>
    <scope>NUCLEOTIDE SEQUENCE [LARGE SCALE GENOMIC DNA]</scope>
    <source>
        <strain evidence="1 2">DJ57</strain>
    </source>
</reference>
<gene>
    <name evidence="1" type="ORF">A3860_12320</name>
</gene>
<accession>A0A1V9G6N7</accession>
<protein>
    <submittedName>
        <fullName evidence="1">Uncharacterized protein</fullName>
    </submittedName>
</protein>
<dbReference type="Proteomes" id="UP000192796">
    <property type="component" value="Unassembled WGS sequence"/>
</dbReference>
<organism evidence="1 2">
    <name type="scientific">Niastella vici</name>
    <dbReference type="NCBI Taxonomy" id="1703345"/>
    <lineage>
        <taxon>Bacteria</taxon>
        <taxon>Pseudomonadati</taxon>
        <taxon>Bacteroidota</taxon>
        <taxon>Chitinophagia</taxon>
        <taxon>Chitinophagales</taxon>
        <taxon>Chitinophagaceae</taxon>
        <taxon>Niastella</taxon>
    </lineage>
</organism>
<dbReference type="STRING" id="1703345.A3860_12320"/>
<evidence type="ECO:0000313" key="2">
    <source>
        <dbReference type="Proteomes" id="UP000192796"/>
    </source>
</evidence>
<comment type="caution">
    <text evidence="1">The sequence shown here is derived from an EMBL/GenBank/DDBJ whole genome shotgun (WGS) entry which is preliminary data.</text>
</comment>
<sequence length="73" mass="8319">MCPGNWYPVTGTRQLVTSSCNLQLLICVLQPVTVLTYNNNKLINIFLLFFNEKNLIVLLNFNAFQSTNLTKPI</sequence>
<dbReference type="AlphaFoldDB" id="A0A1V9G6N7"/>
<dbReference type="EMBL" id="LVYD01000002">
    <property type="protein sequence ID" value="OQP66283.1"/>
    <property type="molecule type" value="Genomic_DNA"/>
</dbReference>
<proteinExistence type="predicted"/>
<keyword evidence="2" id="KW-1185">Reference proteome</keyword>
<name>A0A1V9G6N7_9BACT</name>
<evidence type="ECO:0000313" key="1">
    <source>
        <dbReference type="EMBL" id="OQP66283.1"/>
    </source>
</evidence>